<name>A0AAN9QCM3_CANGL</name>
<proteinExistence type="predicted"/>
<evidence type="ECO:0000313" key="2">
    <source>
        <dbReference type="Proteomes" id="UP001367508"/>
    </source>
</evidence>
<comment type="caution">
    <text evidence="1">The sequence shown here is derived from an EMBL/GenBank/DDBJ whole genome shotgun (WGS) entry which is preliminary data.</text>
</comment>
<accession>A0AAN9QCM3</accession>
<protein>
    <submittedName>
        <fullName evidence="1">Uncharacterized protein</fullName>
    </submittedName>
</protein>
<gene>
    <name evidence="1" type="ORF">VNO77_24445</name>
</gene>
<sequence>MVEGGLRYIGDKISCIKEECDNHPSPNLSLSLSCPSPLNLRQSVGSAAKSVRFLSSNGPLIWAIDGSFGPGVNILTQLQDIFEDPTYPHQRLVILGHN</sequence>
<keyword evidence="2" id="KW-1185">Reference proteome</keyword>
<organism evidence="1 2">
    <name type="scientific">Canavalia gladiata</name>
    <name type="common">Sword bean</name>
    <name type="synonym">Dolichos gladiatus</name>
    <dbReference type="NCBI Taxonomy" id="3824"/>
    <lineage>
        <taxon>Eukaryota</taxon>
        <taxon>Viridiplantae</taxon>
        <taxon>Streptophyta</taxon>
        <taxon>Embryophyta</taxon>
        <taxon>Tracheophyta</taxon>
        <taxon>Spermatophyta</taxon>
        <taxon>Magnoliopsida</taxon>
        <taxon>eudicotyledons</taxon>
        <taxon>Gunneridae</taxon>
        <taxon>Pentapetalae</taxon>
        <taxon>rosids</taxon>
        <taxon>fabids</taxon>
        <taxon>Fabales</taxon>
        <taxon>Fabaceae</taxon>
        <taxon>Papilionoideae</taxon>
        <taxon>50 kb inversion clade</taxon>
        <taxon>NPAAA clade</taxon>
        <taxon>indigoferoid/millettioid clade</taxon>
        <taxon>Phaseoleae</taxon>
        <taxon>Canavalia</taxon>
    </lineage>
</organism>
<dbReference type="Proteomes" id="UP001367508">
    <property type="component" value="Unassembled WGS sequence"/>
</dbReference>
<dbReference type="EMBL" id="JAYMYQ010000005">
    <property type="protein sequence ID" value="KAK7330257.1"/>
    <property type="molecule type" value="Genomic_DNA"/>
</dbReference>
<evidence type="ECO:0000313" key="1">
    <source>
        <dbReference type="EMBL" id="KAK7330257.1"/>
    </source>
</evidence>
<reference evidence="1 2" key="1">
    <citation type="submission" date="2024-01" db="EMBL/GenBank/DDBJ databases">
        <title>The genomes of 5 underutilized Papilionoideae crops provide insights into root nodulation and disease resistanc.</title>
        <authorList>
            <person name="Jiang F."/>
        </authorList>
    </citation>
    <scope>NUCLEOTIDE SEQUENCE [LARGE SCALE GENOMIC DNA]</scope>
    <source>
        <strain evidence="1">LVBAO_FW01</strain>
        <tissue evidence="1">Leaves</tissue>
    </source>
</reference>
<dbReference type="AlphaFoldDB" id="A0AAN9QCM3"/>
<dbReference type="PROSITE" id="PS51257">
    <property type="entry name" value="PROKAR_LIPOPROTEIN"/>
    <property type="match status" value="1"/>
</dbReference>